<proteinExistence type="predicted"/>
<organism evidence="2 3">
    <name type="scientific">Recurvomyces mirabilis</name>
    <dbReference type="NCBI Taxonomy" id="574656"/>
    <lineage>
        <taxon>Eukaryota</taxon>
        <taxon>Fungi</taxon>
        <taxon>Dikarya</taxon>
        <taxon>Ascomycota</taxon>
        <taxon>Pezizomycotina</taxon>
        <taxon>Dothideomycetes</taxon>
        <taxon>Dothideomycetidae</taxon>
        <taxon>Mycosphaerellales</taxon>
        <taxon>Teratosphaeriaceae</taxon>
        <taxon>Recurvomyces</taxon>
    </lineage>
</organism>
<comment type="caution">
    <text evidence="2">The sequence shown here is derived from an EMBL/GenBank/DDBJ whole genome shotgun (WGS) entry which is preliminary data.</text>
</comment>
<evidence type="ECO:0000256" key="1">
    <source>
        <dbReference type="SAM" id="MobiDB-lite"/>
    </source>
</evidence>
<reference evidence="2" key="1">
    <citation type="submission" date="2023-07" db="EMBL/GenBank/DDBJ databases">
        <title>Black Yeasts Isolated from many extreme environments.</title>
        <authorList>
            <person name="Coleine C."/>
            <person name="Stajich J.E."/>
            <person name="Selbmann L."/>
        </authorList>
    </citation>
    <scope>NUCLEOTIDE SEQUENCE</scope>
    <source>
        <strain evidence="2">CCFEE 5485</strain>
    </source>
</reference>
<evidence type="ECO:0000313" key="2">
    <source>
        <dbReference type="EMBL" id="KAK3669643.1"/>
    </source>
</evidence>
<dbReference type="EMBL" id="JAUTXT010000076">
    <property type="protein sequence ID" value="KAK3669643.1"/>
    <property type="molecule type" value="Genomic_DNA"/>
</dbReference>
<sequence length="204" mass="23207">MQNTHEETMSSTWLEDSQTTVNNEQHLVKDYQAMTVNDELHPSETSTSSMFPPELDVAGSGSGHASPPPTIRYSKSAASYPILIADTTSITVSQLTQVEQWLFDRLPTTRHPQELARHLLHNDGQQMTSEDVMMLYRIAYWKSKPWEDIDTVSLTRLVKEDMDQIWDRVATKMQDAGRPQWPPSELKARYFSTGPVINSHAMLS</sequence>
<accession>A0AAE0TM96</accession>
<feature type="region of interest" description="Disordered" evidence="1">
    <location>
        <begin position="41"/>
        <end position="70"/>
    </location>
</feature>
<protein>
    <submittedName>
        <fullName evidence="2">Uncharacterized protein</fullName>
    </submittedName>
</protein>
<dbReference type="AlphaFoldDB" id="A0AAE0TM96"/>
<keyword evidence="3" id="KW-1185">Reference proteome</keyword>
<dbReference type="Proteomes" id="UP001274830">
    <property type="component" value="Unassembled WGS sequence"/>
</dbReference>
<evidence type="ECO:0000313" key="3">
    <source>
        <dbReference type="Proteomes" id="UP001274830"/>
    </source>
</evidence>
<name>A0AAE0TM96_9PEZI</name>
<gene>
    <name evidence="2" type="ORF">LTR78_010460</name>
</gene>